<evidence type="ECO:0000256" key="5">
    <source>
        <dbReference type="SAM" id="Phobius"/>
    </source>
</evidence>
<keyword evidence="2 5" id="KW-0812">Transmembrane</keyword>
<feature type="transmembrane region" description="Helical" evidence="5">
    <location>
        <begin position="53"/>
        <end position="77"/>
    </location>
</feature>
<protein>
    <submittedName>
        <fullName evidence="6">Isoprenylcysteine carboxylmethyltransferase family protein</fullName>
    </submittedName>
</protein>
<name>A0ABP8JPC0_9MICO</name>
<sequence>MTTTDPETALAWWALALFAVYLTLGFVLRSVLHYRATGDTGFRGISGPVGSPRWWAGVLFVLALLTGVLGPVAALAGMEPIGVFNDPDVQAAAAVAAVVGIVLTVLAQLGMGSAWRIGVREGERTALVTVGWFAVVRNPIFSAMALTGAGLAFMVPNLVSIAGLALLLIALQLQVRIVEEPYLRAQHGPAYTSYEQSVGRFVPFLGRRRRTRA</sequence>
<dbReference type="RefSeq" id="WP_159902843.1">
    <property type="nucleotide sequence ID" value="NZ_BAABFX010000022.1"/>
</dbReference>
<dbReference type="Gene3D" id="1.20.120.1630">
    <property type="match status" value="1"/>
</dbReference>
<keyword evidence="4 5" id="KW-0472">Membrane</keyword>
<dbReference type="Proteomes" id="UP001500390">
    <property type="component" value="Unassembled WGS sequence"/>
</dbReference>
<proteinExistence type="predicted"/>
<evidence type="ECO:0000256" key="3">
    <source>
        <dbReference type="ARBA" id="ARBA00022989"/>
    </source>
</evidence>
<feature type="transmembrane region" description="Helical" evidence="5">
    <location>
        <begin position="151"/>
        <end position="171"/>
    </location>
</feature>
<accession>A0ABP8JPC0</accession>
<comment type="caution">
    <text evidence="6">The sequence shown here is derived from an EMBL/GenBank/DDBJ whole genome shotgun (WGS) entry which is preliminary data.</text>
</comment>
<feature type="transmembrane region" description="Helical" evidence="5">
    <location>
        <begin position="126"/>
        <end position="145"/>
    </location>
</feature>
<dbReference type="PANTHER" id="PTHR12714:SF9">
    <property type="entry name" value="PROTEIN-S-ISOPRENYLCYSTEINE O-METHYLTRANSFERASE"/>
    <property type="match status" value="1"/>
</dbReference>
<keyword evidence="7" id="KW-1185">Reference proteome</keyword>
<reference evidence="7" key="1">
    <citation type="journal article" date="2019" name="Int. J. Syst. Evol. Microbiol.">
        <title>The Global Catalogue of Microorganisms (GCM) 10K type strain sequencing project: providing services to taxonomists for standard genome sequencing and annotation.</title>
        <authorList>
            <consortium name="The Broad Institute Genomics Platform"/>
            <consortium name="The Broad Institute Genome Sequencing Center for Infectious Disease"/>
            <person name="Wu L."/>
            <person name="Ma J."/>
        </authorList>
    </citation>
    <scope>NUCLEOTIDE SEQUENCE [LARGE SCALE GENOMIC DNA]</scope>
    <source>
        <strain evidence="7">JCM 17738</strain>
    </source>
</reference>
<keyword evidence="3 5" id="KW-1133">Transmembrane helix</keyword>
<dbReference type="InterPro" id="IPR007318">
    <property type="entry name" value="Phopholipid_MeTrfase"/>
</dbReference>
<gene>
    <name evidence="6" type="ORF">GCM10023153_14010</name>
</gene>
<evidence type="ECO:0000313" key="7">
    <source>
        <dbReference type="Proteomes" id="UP001500390"/>
    </source>
</evidence>
<dbReference type="PANTHER" id="PTHR12714">
    <property type="entry name" value="PROTEIN-S ISOPRENYLCYSTEINE O-METHYLTRANSFERASE"/>
    <property type="match status" value="1"/>
</dbReference>
<evidence type="ECO:0000256" key="2">
    <source>
        <dbReference type="ARBA" id="ARBA00022692"/>
    </source>
</evidence>
<evidence type="ECO:0000313" key="6">
    <source>
        <dbReference type="EMBL" id="GAA4393706.1"/>
    </source>
</evidence>
<organism evidence="6 7">
    <name type="scientific">Ornithinibacter aureus</name>
    <dbReference type="NCBI Taxonomy" id="622664"/>
    <lineage>
        <taxon>Bacteria</taxon>
        <taxon>Bacillati</taxon>
        <taxon>Actinomycetota</taxon>
        <taxon>Actinomycetes</taxon>
        <taxon>Micrococcales</taxon>
        <taxon>Intrasporangiaceae</taxon>
        <taxon>Ornithinibacter</taxon>
    </lineage>
</organism>
<comment type="subcellular location">
    <subcellularLocation>
        <location evidence="1">Endomembrane system</location>
        <topology evidence="1">Multi-pass membrane protein</topology>
    </subcellularLocation>
</comment>
<dbReference type="Pfam" id="PF04191">
    <property type="entry name" value="PEMT"/>
    <property type="match status" value="1"/>
</dbReference>
<feature type="transmembrane region" description="Helical" evidence="5">
    <location>
        <begin position="12"/>
        <end position="32"/>
    </location>
</feature>
<feature type="transmembrane region" description="Helical" evidence="5">
    <location>
        <begin position="89"/>
        <end position="114"/>
    </location>
</feature>
<evidence type="ECO:0000256" key="1">
    <source>
        <dbReference type="ARBA" id="ARBA00004127"/>
    </source>
</evidence>
<evidence type="ECO:0000256" key="4">
    <source>
        <dbReference type="ARBA" id="ARBA00023136"/>
    </source>
</evidence>
<dbReference type="EMBL" id="BAABFX010000022">
    <property type="protein sequence ID" value="GAA4393706.1"/>
    <property type="molecule type" value="Genomic_DNA"/>
</dbReference>